<dbReference type="EMBL" id="JAGSHT010000013">
    <property type="protein sequence ID" value="MBZ2197378.1"/>
    <property type="molecule type" value="Genomic_DNA"/>
</dbReference>
<sequence length="408" mass="44163">MLVALMQRRGERILVQATLPATDRSRSPIRELPVHLVVSDDHVAIGMDDQLLGVFAPQTRLASDARRLSVLGVHADEVLLGADLHRDVRIPAVPDDVRRALAALLARAPWQGSWSAVDEATDAGERSVAEVEAIGAIEAFLVTVDELAEVVARPVTFDGTSSGWVATTHSHTWSYHRTSGRLRHSTGELQRVGPVVELPGEERVRVVDDRGVPSGHHANQLVWGTRSTPTAPGPNGLLSVADRLARRLVRDLDPTSWTPRPRPPKAPFFPGHSTWDGAEPLDVPTGLASAAIIALIRRRGETIVVEGDMPLGAWPEIQGDLAAQGAAAHGHVIVTRDSIYLADDRLGARVLSVAQDPRVPRLSEIREIETVPRHGAVYVIAGDGWETTTEPVHHEMRDALVALGKRCS</sequence>
<evidence type="ECO:0000313" key="2">
    <source>
        <dbReference type="Proteomes" id="UP000826651"/>
    </source>
</evidence>
<accession>A0ABS7SDL9</accession>
<keyword evidence="2" id="KW-1185">Reference proteome</keyword>
<dbReference type="Proteomes" id="UP000826651">
    <property type="component" value="Unassembled WGS sequence"/>
</dbReference>
<name>A0ABS7SDL9_9MICO</name>
<organism evidence="1 2">
    <name type="scientific">Occultella gossypii</name>
    <dbReference type="NCBI Taxonomy" id="2800820"/>
    <lineage>
        <taxon>Bacteria</taxon>
        <taxon>Bacillati</taxon>
        <taxon>Actinomycetota</taxon>
        <taxon>Actinomycetes</taxon>
        <taxon>Micrococcales</taxon>
        <taxon>Ruaniaceae</taxon>
        <taxon>Occultella</taxon>
    </lineage>
</organism>
<gene>
    <name evidence="1" type="ORF">KCQ71_14545</name>
</gene>
<comment type="caution">
    <text evidence="1">The sequence shown here is derived from an EMBL/GenBank/DDBJ whole genome shotgun (WGS) entry which is preliminary data.</text>
</comment>
<protein>
    <submittedName>
        <fullName evidence="1">Uncharacterized protein</fullName>
    </submittedName>
</protein>
<proteinExistence type="predicted"/>
<evidence type="ECO:0000313" key="1">
    <source>
        <dbReference type="EMBL" id="MBZ2197378.1"/>
    </source>
</evidence>
<reference evidence="1 2" key="1">
    <citation type="submission" date="2021-04" db="EMBL/GenBank/DDBJ databases">
        <title>Ruania sp. nov., isolated from sandy soil of mangrove forest.</title>
        <authorList>
            <person name="Ge X."/>
            <person name="Huang R."/>
            <person name="Liu W."/>
        </authorList>
    </citation>
    <scope>NUCLEOTIDE SEQUENCE [LARGE SCALE GENOMIC DNA]</scope>
    <source>
        <strain evidence="1 2">N2-46</strain>
    </source>
</reference>
<dbReference type="RefSeq" id="WP_223407109.1">
    <property type="nucleotide sequence ID" value="NZ_JAGSHT010000013.1"/>
</dbReference>